<evidence type="ECO:0000313" key="2">
    <source>
        <dbReference type="EMBL" id="ADU28085.1"/>
    </source>
</evidence>
<dbReference type="EMBL" id="CP002400">
    <property type="protein sequence ID" value="ADU28085.1"/>
    <property type="molecule type" value="Genomic_DNA"/>
</dbReference>
<keyword evidence="1" id="KW-1133">Transmembrane helix</keyword>
<gene>
    <name evidence="2" type="ordered locus">Ethha_2592</name>
</gene>
<keyword evidence="1" id="KW-0472">Membrane</keyword>
<dbReference type="AlphaFoldDB" id="E6U715"/>
<evidence type="ECO:0000256" key="1">
    <source>
        <dbReference type="SAM" id="Phobius"/>
    </source>
</evidence>
<feature type="transmembrane region" description="Helical" evidence="1">
    <location>
        <begin position="36"/>
        <end position="55"/>
    </location>
</feature>
<dbReference type="KEGG" id="eha:Ethha_2592"/>
<dbReference type="InterPro" id="IPR024529">
    <property type="entry name" value="ECF_trnsprt_substrate-spec"/>
</dbReference>
<dbReference type="STRING" id="663278.Ethha_2592"/>
<reference evidence="2 3" key="1">
    <citation type="submission" date="2010-12" db="EMBL/GenBank/DDBJ databases">
        <title>Complete sequence of Ethanoligenens harbinense YUAN-3.</title>
        <authorList>
            <person name="Lucas S."/>
            <person name="Copeland A."/>
            <person name="Lapidus A."/>
            <person name="Cheng J.-F."/>
            <person name="Bruce D."/>
            <person name="Goodwin L."/>
            <person name="Pitluck S."/>
            <person name="Chertkov O."/>
            <person name="Misra M."/>
            <person name="Detter J.C."/>
            <person name="Han C."/>
            <person name="Tapia R."/>
            <person name="Land M."/>
            <person name="Hauser L."/>
            <person name="Jeffries C."/>
            <person name="Kyrpides N."/>
            <person name="Ivanova N."/>
            <person name="Mikhailova N."/>
            <person name="Wang A."/>
            <person name="Mouttaki H."/>
            <person name="He Z."/>
            <person name="Zhou J."/>
            <person name="Hemme C.L."/>
            <person name="Woyke T."/>
        </authorList>
    </citation>
    <scope>NUCLEOTIDE SEQUENCE [LARGE SCALE GENOMIC DNA]</scope>
    <source>
        <strain evidence="3">DSM 18485 / JCM 12961 / CGMCC 1.5033 / YUAN-3</strain>
    </source>
</reference>
<feature type="transmembrane region" description="Helical" evidence="1">
    <location>
        <begin position="127"/>
        <end position="145"/>
    </location>
</feature>
<dbReference type="Pfam" id="PF12822">
    <property type="entry name" value="ECF_trnsprt"/>
    <property type="match status" value="1"/>
</dbReference>
<dbReference type="Gene3D" id="1.10.1760.20">
    <property type="match status" value="1"/>
</dbReference>
<dbReference type="RefSeq" id="WP_013486428.1">
    <property type="nucleotide sequence ID" value="NC_014828.1"/>
</dbReference>
<evidence type="ECO:0008006" key="4">
    <source>
        <dbReference type="Google" id="ProtNLM"/>
    </source>
</evidence>
<protein>
    <recommendedName>
        <fullName evidence="4">ECF transporter S component</fullName>
    </recommendedName>
</protein>
<sequence length="245" mass="26953">MSVKRNSLRLKVASVLLLVVIPCMLAAGVALGNRTYAVVSPVVLLLSMLPFFLVFEKRKPKARELVPIAVMAAVAAAGRLAFAALPQFKPIVAVVIITAFAFGPEAGFLTGAVAMLASNLFFGQGPWTPWQMFCCGMIGFLAGLLRRSGWLRHRWSVCLFGFLSGYLYGLIIDVWSVSAFTSRFTWQLLLAAYASGFLFDTILGAATAFFLFVLERPLCKKLERIRMKFGLLEETDPGQPDSEDW</sequence>
<dbReference type="Proteomes" id="UP000001551">
    <property type="component" value="Chromosome"/>
</dbReference>
<feature type="transmembrane region" description="Helical" evidence="1">
    <location>
        <begin position="12"/>
        <end position="30"/>
    </location>
</feature>
<dbReference type="eggNOG" id="COG4720">
    <property type="taxonomic scope" value="Bacteria"/>
</dbReference>
<keyword evidence="1" id="KW-0812">Transmembrane</keyword>
<feature type="transmembrane region" description="Helical" evidence="1">
    <location>
        <begin position="190"/>
        <end position="214"/>
    </location>
</feature>
<keyword evidence="3" id="KW-1185">Reference proteome</keyword>
<proteinExistence type="predicted"/>
<dbReference type="GO" id="GO:0022857">
    <property type="term" value="F:transmembrane transporter activity"/>
    <property type="evidence" value="ECO:0007669"/>
    <property type="project" value="InterPro"/>
</dbReference>
<dbReference type="HOGENOM" id="CLU_069956_0_0_9"/>
<name>E6U715_ETHHY</name>
<accession>E6U715</accession>
<organism evidence="2 3">
    <name type="scientific">Ethanoligenens harbinense (strain DSM 18485 / JCM 12961 / CGMCC 1.5033 / YUAN-3)</name>
    <dbReference type="NCBI Taxonomy" id="663278"/>
    <lineage>
        <taxon>Bacteria</taxon>
        <taxon>Bacillati</taxon>
        <taxon>Bacillota</taxon>
        <taxon>Clostridia</taxon>
        <taxon>Eubacteriales</taxon>
        <taxon>Oscillospiraceae</taxon>
        <taxon>Ethanoligenens</taxon>
    </lineage>
</organism>
<feature type="transmembrane region" description="Helical" evidence="1">
    <location>
        <begin position="91"/>
        <end position="115"/>
    </location>
</feature>
<feature type="transmembrane region" description="Helical" evidence="1">
    <location>
        <begin position="157"/>
        <end position="178"/>
    </location>
</feature>
<evidence type="ECO:0000313" key="3">
    <source>
        <dbReference type="Proteomes" id="UP000001551"/>
    </source>
</evidence>